<proteinExistence type="predicted"/>
<evidence type="ECO:0000313" key="3">
    <source>
        <dbReference type="EMBL" id="GAA3844881.1"/>
    </source>
</evidence>
<dbReference type="Pfam" id="PF11716">
    <property type="entry name" value="MDMPI_N"/>
    <property type="match status" value="1"/>
</dbReference>
<dbReference type="InterPro" id="IPR017517">
    <property type="entry name" value="Maleyloyr_isom"/>
</dbReference>
<organism evidence="3 4">
    <name type="scientific">Streptomyces coacervatus</name>
    <dbReference type="NCBI Taxonomy" id="647381"/>
    <lineage>
        <taxon>Bacteria</taxon>
        <taxon>Bacillati</taxon>
        <taxon>Actinomycetota</taxon>
        <taxon>Actinomycetes</taxon>
        <taxon>Kitasatosporales</taxon>
        <taxon>Streptomycetaceae</taxon>
        <taxon>Streptomyces</taxon>
    </lineage>
</organism>
<dbReference type="Gene3D" id="1.20.120.450">
    <property type="entry name" value="dinb family like domain"/>
    <property type="match status" value="1"/>
</dbReference>
<evidence type="ECO:0000259" key="2">
    <source>
        <dbReference type="Pfam" id="PF11716"/>
    </source>
</evidence>
<dbReference type="NCBIfam" id="TIGR03084">
    <property type="entry name" value="TIGR03084 family metal-binding protein"/>
    <property type="match status" value="1"/>
</dbReference>
<protein>
    <submittedName>
        <fullName evidence="3">TIGR03084 family metal-binding protein</fullName>
    </submittedName>
</protein>
<gene>
    <name evidence="3" type="ORF">GCM10022403_090990</name>
</gene>
<dbReference type="Pfam" id="PF08608">
    <property type="entry name" value="Wyosine_form"/>
    <property type="match status" value="1"/>
</dbReference>
<dbReference type="EMBL" id="BAABDE010000047">
    <property type="protein sequence ID" value="GAA3844881.1"/>
    <property type="molecule type" value="Genomic_DNA"/>
</dbReference>
<comment type="caution">
    <text evidence="3">The sequence shown here is derived from an EMBL/GenBank/DDBJ whole genome shotgun (WGS) entry which is preliminary data.</text>
</comment>
<keyword evidence="4" id="KW-1185">Reference proteome</keyword>
<feature type="domain" description="tRNA wybutosine-synthesis" evidence="1">
    <location>
        <begin position="185"/>
        <end position="232"/>
    </location>
</feature>
<sequence length="264" mass="28508">MADPTPVIEDLRAESEELDLLVAELSPEGWALATPAPGWTVAHQIAHLAWTDHSSLLAVTDQDTFSREVEKALAEPGDFVDNGAEEGARKPPAQLLADWRTGRHALEEALRTAPPGARFPWYGPPMSTASMATARLMETWAHGLDVADALGVTRTPTDRLSHIARLGVRTRDFAFGVHGLTPPFEEFRVELAAPSGELWVYGPEDATDRVTGPALDFCLLVTQRAHRNDLALRAEGGDADRWLGIAQAFAGPSGAGRPPKEDTP</sequence>
<dbReference type="InterPro" id="IPR017518">
    <property type="entry name" value="CHP03084"/>
</dbReference>
<dbReference type="InterPro" id="IPR024344">
    <property type="entry name" value="MDMPI_metal-binding"/>
</dbReference>
<evidence type="ECO:0000313" key="4">
    <source>
        <dbReference type="Proteomes" id="UP001501009"/>
    </source>
</evidence>
<dbReference type="RefSeq" id="WP_275778595.1">
    <property type="nucleotide sequence ID" value="NZ_BAABDE010000047.1"/>
</dbReference>
<dbReference type="NCBIfam" id="TIGR03083">
    <property type="entry name" value="maleylpyruvate isomerase family mycothiol-dependent enzyme"/>
    <property type="match status" value="1"/>
</dbReference>
<evidence type="ECO:0000259" key="1">
    <source>
        <dbReference type="Pfam" id="PF08608"/>
    </source>
</evidence>
<reference evidence="4" key="1">
    <citation type="journal article" date="2019" name="Int. J. Syst. Evol. Microbiol.">
        <title>The Global Catalogue of Microorganisms (GCM) 10K type strain sequencing project: providing services to taxonomists for standard genome sequencing and annotation.</title>
        <authorList>
            <consortium name="The Broad Institute Genomics Platform"/>
            <consortium name="The Broad Institute Genome Sequencing Center for Infectious Disease"/>
            <person name="Wu L."/>
            <person name="Ma J."/>
        </authorList>
    </citation>
    <scope>NUCLEOTIDE SEQUENCE [LARGE SCALE GENOMIC DNA]</scope>
    <source>
        <strain evidence="4">JCM 17138</strain>
    </source>
</reference>
<name>A0ABP7JH06_9ACTN</name>
<dbReference type="InterPro" id="IPR034660">
    <property type="entry name" value="DinB/YfiT-like"/>
</dbReference>
<dbReference type="InterPro" id="IPR013917">
    <property type="entry name" value="tRNA_wybutosine-synth"/>
</dbReference>
<feature type="domain" description="Mycothiol-dependent maleylpyruvate isomerase metal-binding" evidence="2">
    <location>
        <begin position="11"/>
        <end position="147"/>
    </location>
</feature>
<accession>A0ABP7JH06</accession>
<dbReference type="Proteomes" id="UP001501009">
    <property type="component" value="Unassembled WGS sequence"/>
</dbReference>
<dbReference type="SUPFAM" id="SSF109854">
    <property type="entry name" value="DinB/YfiT-like putative metalloenzymes"/>
    <property type="match status" value="1"/>
</dbReference>